<proteinExistence type="predicted"/>
<evidence type="ECO:0000313" key="5">
    <source>
        <dbReference type="Proteomes" id="UP001064632"/>
    </source>
</evidence>
<name>A0ABY6BBJ9_9GAMM</name>
<sequence>MSGFEIQGHSLIGAERGQPGGTTFHGVDPVTGGALSPPYHVASTAEVERACELAAAAAPVIAALSGRERAAFLRAIADQMEAGRADFERLVPLETGLPQARASGELGRTIGQLRAFAALVEEGSWVDARIDHADAARQPLPKPDVRSMLRPLGPVVVFGASNFPLAFSVAGGDTASAFAAGCPVIVKAHPAHPATGERAALAIRAAVKQCGLPEGTFSLLFDAGHDVGAALVRHPAVRAVGFTGSTAGGRALMDLAAARPDPIPVYAEMGSINPVFVLPHAATSRGTAIAQQLHGSVIQGCGQFCTSPGVILAPMDASSNLRDQLQALFGQGSAAPMLTGPIANRYAEGVKEMASVPGVDLLAGGTAVERHAVPSLLQVEAARFRDEARLHEEVFGPSTLLVHTGDVDEMLSIAGSLDGQLTATIFADPEDEAAAGRLLEVLSTVAGRVLMNGVPTGVEVCPAMVHGGPYPATSDGRTTSVGTAAIERFTRRVCYQNIPDSLLPESLRESNPLGLWRLVDGVRVKQ</sequence>
<dbReference type="InterPro" id="IPR050740">
    <property type="entry name" value="Aldehyde_DH_Superfamily"/>
</dbReference>
<feature type="region of interest" description="Disordered" evidence="2">
    <location>
        <begin position="1"/>
        <end position="22"/>
    </location>
</feature>
<dbReference type="InterPro" id="IPR015590">
    <property type="entry name" value="Aldehyde_DH_dom"/>
</dbReference>
<dbReference type="RefSeq" id="WP_261694206.1">
    <property type="nucleotide sequence ID" value="NZ_CP104694.1"/>
</dbReference>
<dbReference type="Gene3D" id="3.40.605.10">
    <property type="entry name" value="Aldehyde Dehydrogenase, Chain A, domain 1"/>
    <property type="match status" value="1"/>
</dbReference>
<dbReference type="PANTHER" id="PTHR43353:SF3">
    <property type="entry name" value="ALDEHYDE DEHYDROGENASE-RELATED"/>
    <property type="match status" value="1"/>
</dbReference>
<dbReference type="InterPro" id="IPR044151">
    <property type="entry name" value="ALDH_KGSADH"/>
</dbReference>
<accession>A0ABY6BBJ9</accession>
<dbReference type="Pfam" id="PF00171">
    <property type="entry name" value="Aldedh"/>
    <property type="match status" value="1"/>
</dbReference>
<dbReference type="CDD" id="cd07129">
    <property type="entry name" value="ALDH_KGSADH"/>
    <property type="match status" value="1"/>
</dbReference>
<dbReference type="InterPro" id="IPR016163">
    <property type="entry name" value="Ald_DH_C"/>
</dbReference>
<protein>
    <submittedName>
        <fullName evidence="4">Aldehyde dehydrogenase (NADP(+))</fullName>
    </submittedName>
</protein>
<keyword evidence="1" id="KW-0560">Oxidoreductase</keyword>
<gene>
    <name evidence="4" type="ORF">N4264_21195</name>
</gene>
<keyword evidence="5" id="KW-1185">Reference proteome</keyword>
<reference evidence="4" key="1">
    <citation type="submission" date="2022-09" db="EMBL/GenBank/DDBJ databases">
        <title>Tahibacter sp. nov., isolated from a fresh water.</title>
        <authorList>
            <person name="Baek J.H."/>
            <person name="Lee J.K."/>
            <person name="Kim J.M."/>
            <person name="Jeon C.O."/>
        </authorList>
    </citation>
    <scope>NUCLEOTIDE SEQUENCE</scope>
    <source>
        <strain evidence="4">W38</strain>
    </source>
</reference>
<dbReference type="EMBL" id="CP104694">
    <property type="protein sequence ID" value="UXI67230.1"/>
    <property type="molecule type" value="Genomic_DNA"/>
</dbReference>
<evidence type="ECO:0000259" key="3">
    <source>
        <dbReference type="Pfam" id="PF00171"/>
    </source>
</evidence>
<dbReference type="Proteomes" id="UP001064632">
    <property type="component" value="Chromosome"/>
</dbReference>
<dbReference type="SUPFAM" id="SSF53720">
    <property type="entry name" value="ALDH-like"/>
    <property type="match status" value="1"/>
</dbReference>
<organism evidence="4 5">
    <name type="scientific">Tahibacter amnicola</name>
    <dbReference type="NCBI Taxonomy" id="2976241"/>
    <lineage>
        <taxon>Bacteria</taxon>
        <taxon>Pseudomonadati</taxon>
        <taxon>Pseudomonadota</taxon>
        <taxon>Gammaproteobacteria</taxon>
        <taxon>Lysobacterales</taxon>
        <taxon>Rhodanobacteraceae</taxon>
        <taxon>Tahibacter</taxon>
    </lineage>
</organism>
<dbReference type="PANTHER" id="PTHR43353">
    <property type="entry name" value="SUCCINATE-SEMIALDEHYDE DEHYDROGENASE, MITOCHONDRIAL"/>
    <property type="match status" value="1"/>
</dbReference>
<evidence type="ECO:0000256" key="2">
    <source>
        <dbReference type="SAM" id="MobiDB-lite"/>
    </source>
</evidence>
<dbReference type="InterPro" id="IPR016161">
    <property type="entry name" value="Ald_DH/histidinol_DH"/>
</dbReference>
<dbReference type="Gene3D" id="3.40.309.10">
    <property type="entry name" value="Aldehyde Dehydrogenase, Chain A, domain 2"/>
    <property type="match status" value="1"/>
</dbReference>
<evidence type="ECO:0000313" key="4">
    <source>
        <dbReference type="EMBL" id="UXI67230.1"/>
    </source>
</evidence>
<evidence type="ECO:0000256" key="1">
    <source>
        <dbReference type="ARBA" id="ARBA00023002"/>
    </source>
</evidence>
<dbReference type="InterPro" id="IPR016162">
    <property type="entry name" value="Ald_DH_N"/>
</dbReference>
<feature type="domain" description="Aldehyde dehydrogenase" evidence="3">
    <location>
        <begin position="23"/>
        <end position="468"/>
    </location>
</feature>